<evidence type="ECO:0000313" key="12">
    <source>
        <dbReference type="EMBL" id="MEZ3166217.1"/>
    </source>
</evidence>
<evidence type="ECO:0000256" key="4">
    <source>
        <dbReference type="ARBA" id="ARBA00022475"/>
    </source>
</evidence>
<dbReference type="EMBL" id="BAAADQ010000001">
    <property type="protein sequence ID" value="GAA0530024.1"/>
    <property type="molecule type" value="Genomic_DNA"/>
</dbReference>
<feature type="transmembrane region" description="Helical" evidence="10">
    <location>
        <begin position="372"/>
        <end position="390"/>
    </location>
</feature>
<accession>A0AAV3SNK1</accession>
<keyword evidence="5 10" id="KW-0812">Transmembrane</keyword>
<feature type="transmembrane region" description="Helical" evidence="10">
    <location>
        <begin position="135"/>
        <end position="154"/>
    </location>
</feature>
<evidence type="ECO:0000256" key="1">
    <source>
        <dbReference type="ARBA" id="ARBA00004651"/>
    </source>
</evidence>
<keyword evidence="3" id="KW-0050">Antiport</keyword>
<dbReference type="EMBL" id="JBEDNW010000001">
    <property type="protein sequence ID" value="MEZ3166217.1"/>
    <property type="molecule type" value="Genomic_DNA"/>
</dbReference>
<evidence type="ECO:0000256" key="5">
    <source>
        <dbReference type="ARBA" id="ARBA00022692"/>
    </source>
</evidence>
<dbReference type="Proteomes" id="UP001501425">
    <property type="component" value="Unassembled WGS sequence"/>
</dbReference>
<feature type="transmembrane region" description="Helical" evidence="10">
    <location>
        <begin position="166"/>
        <end position="189"/>
    </location>
</feature>
<evidence type="ECO:0000256" key="3">
    <source>
        <dbReference type="ARBA" id="ARBA00022449"/>
    </source>
</evidence>
<evidence type="ECO:0000256" key="9">
    <source>
        <dbReference type="ARBA" id="ARBA00031636"/>
    </source>
</evidence>
<comment type="caution">
    <text evidence="11">The sequence shown here is derived from an EMBL/GenBank/DDBJ whole genome shotgun (WGS) entry which is preliminary data.</text>
</comment>
<dbReference type="PIRSF" id="PIRSF006603">
    <property type="entry name" value="DinF"/>
    <property type="match status" value="1"/>
</dbReference>
<dbReference type="NCBIfam" id="TIGR00797">
    <property type="entry name" value="matE"/>
    <property type="match status" value="1"/>
</dbReference>
<organism evidence="11 13">
    <name type="scientific">Halorubrum ejinorense</name>
    <dbReference type="NCBI Taxonomy" id="425309"/>
    <lineage>
        <taxon>Archaea</taxon>
        <taxon>Methanobacteriati</taxon>
        <taxon>Methanobacteriota</taxon>
        <taxon>Stenosarchaea group</taxon>
        <taxon>Halobacteria</taxon>
        <taxon>Halobacteriales</taxon>
        <taxon>Haloferacaceae</taxon>
        <taxon>Halorubrum</taxon>
    </lineage>
</organism>
<dbReference type="InterPro" id="IPR048279">
    <property type="entry name" value="MdtK-like"/>
</dbReference>
<keyword evidence="6 10" id="KW-1133">Transmembrane helix</keyword>
<dbReference type="GO" id="GO:0005886">
    <property type="term" value="C:plasma membrane"/>
    <property type="evidence" value="ECO:0007669"/>
    <property type="project" value="UniProtKB-SubCell"/>
</dbReference>
<comment type="subcellular location">
    <subcellularLocation>
        <location evidence="1">Cell membrane</location>
        <topology evidence="1">Multi-pass membrane protein</topology>
    </subcellularLocation>
</comment>
<keyword evidence="8 10" id="KW-0472">Membrane</keyword>
<keyword evidence="2" id="KW-0813">Transport</keyword>
<dbReference type="GO" id="GO:0015297">
    <property type="term" value="F:antiporter activity"/>
    <property type="evidence" value="ECO:0007669"/>
    <property type="project" value="UniProtKB-KW"/>
</dbReference>
<feature type="transmembrane region" description="Helical" evidence="10">
    <location>
        <begin position="439"/>
        <end position="461"/>
    </location>
</feature>
<dbReference type="InterPro" id="IPR050222">
    <property type="entry name" value="MATE_MdtK"/>
</dbReference>
<sequence length="491" mass="49096">MFDVDREALTDGPVGRVLLVLAAPLVAQNLVYVANALIDTFWLGRVGEDAVAAVGLSLPIQSLLGATVVVGAVGTQIIVAQRAGEDDEAGARRVAVNGALVALAVTAAVALPVVVYAEELVALLGADPALAGTTATYLAIVIAVLPVGAVGDTVENCFTAYGDTRAVFHVSLVSVLVNLVAAPTLIFGVGPAPELGVAGAALGTVLAGVAGLLWILGYAAGIGRDTFRLTRDALAFDADTVREVVSVGLPLGGQRGVSELVRVFVVGLVAIAGGAPGVAAYTVGARVATLAVVPALGIQQAAQSMIGQNLGAGAPARARRTTTVGTAQVVVGFLALGAVQFLFAGGIADLLAPDLSATGRDLAVTYLRILGATYWALGGTYTLLAGFNGASRTRTSFVADLIKYWAIRFPVAVAAVPVATTFGALGVTVAPGLGWGVEAVFWAVAVSNVAGFAGLGGYFLYTTRRGMFANAAERASGGGGGSGAAEAADGD</sequence>
<dbReference type="PANTHER" id="PTHR43298:SF2">
    <property type="entry name" value="FMN_FAD EXPORTER YEEO-RELATED"/>
    <property type="match status" value="1"/>
</dbReference>
<name>A0AAV3SNK1_9EURY</name>
<evidence type="ECO:0000313" key="14">
    <source>
        <dbReference type="Proteomes" id="UP001567571"/>
    </source>
</evidence>
<dbReference type="InterPro" id="IPR002528">
    <property type="entry name" value="MATE_fam"/>
</dbReference>
<dbReference type="Proteomes" id="UP001567571">
    <property type="component" value="Unassembled WGS sequence"/>
</dbReference>
<evidence type="ECO:0000256" key="7">
    <source>
        <dbReference type="ARBA" id="ARBA00023065"/>
    </source>
</evidence>
<feature type="transmembrane region" description="Helical" evidence="10">
    <location>
        <begin position="411"/>
        <end position="433"/>
    </location>
</feature>
<feature type="transmembrane region" description="Helical" evidence="10">
    <location>
        <begin position="195"/>
        <end position="221"/>
    </location>
</feature>
<dbReference type="CDD" id="cd12082">
    <property type="entry name" value="MATE_like"/>
    <property type="match status" value="1"/>
</dbReference>
<keyword evidence="7" id="KW-0406">Ion transport</keyword>
<reference evidence="11" key="1">
    <citation type="journal article" date="2014" name="Int. J. Syst. Evol. Microbiol.">
        <title>Complete genome sequence of Corynebacterium casei LMG S-19264T (=DSM 44701T), isolated from a smear-ripened cheese.</title>
        <authorList>
            <consortium name="US DOE Joint Genome Institute (JGI-PGF)"/>
            <person name="Walter F."/>
            <person name="Albersmeier A."/>
            <person name="Kalinowski J."/>
            <person name="Ruckert C."/>
        </authorList>
    </citation>
    <scope>NUCLEOTIDE SEQUENCE</scope>
    <source>
        <strain evidence="11">JCM 14265</strain>
    </source>
</reference>
<dbReference type="GO" id="GO:0042910">
    <property type="term" value="F:xenobiotic transmembrane transporter activity"/>
    <property type="evidence" value="ECO:0007669"/>
    <property type="project" value="InterPro"/>
</dbReference>
<gene>
    <name evidence="12" type="ORF">ABNG02_02605</name>
    <name evidence="11" type="ORF">GCM10008994_00710</name>
</gene>
<dbReference type="GO" id="GO:0006811">
    <property type="term" value="P:monoatomic ion transport"/>
    <property type="evidence" value="ECO:0007669"/>
    <property type="project" value="UniProtKB-KW"/>
</dbReference>
<evidence type="ECO:0000256" key="6">
    <source>
        <dbReference type="ARBA" id="ARBA00022989"/>
    </source>
</evidence>
<evidence type="ECO:0000313" key="13">
    <source>
        <dbReference type="Proteomes" id="UP001501425"/>
    </source>
</evidence>
<feature type="transmembrane region" description="Helical" evidence="10">
    <location>
        <begin position="50"/>
        <end position="73"/>
    </location>
</feature>
<reference evidence="12 14" key="3">
    <citation type="submission" date="2024-06" db="EMBL/GenBank/DDBJ databases">
        <title>Halorubrum miltondacostae sp. nov., a potential PHA producer isolated from an inland solar saltern in Rio Maior, Portugal.</title>
        <authorList>
            <person name="Albuquerque L."/>
            <person name="Viver T."/>
            <person name="Barroso C."/>
            <person name="Claudino R."/>
            <person name="Galvan M."/>
            <person name="Simoes G."/>
            <person name="Lobo Da Cunha A."/>
            <person name="Egas C."/>
        </authorList>
    </citation>
    <scope>NUCLEOTIDE SEQUENCE [LARGE SCALE GENOMIC DNA]</scope>
    <source>
        <strain evidence="12 14">DSM 18646</strain>
    </source>
</reference>
<keyword evidence="4" id="KW-1003">Cell membrane</keyword>
<feature type="transmembrane region" description="Helical" evidence="10">
    <location>
        <begin position="94"/>
        <end position="115"/>
    </location>
</feature>
<evidence type="ECO:0000256" key="2">
    <source>
        <dbReference type="ARBA" id="ARBA00022448"/>
    </source>
</evidence>
<keyword evidence="14" id="KW-1185">Reference proteome</keyword>
<dbReference type="PANTHER" id="PTHR43298">
    <property type="entry name" value="MULTIDRUG RESISTANCE PROTEIN NORM-RELATED"/>
    <property type="match status" value="1"/>
</dbReference>
<reference evidence="11" key="2">
    <citation type="submission" date="2023-12" db="EMBL/GenBank/DDBJ databases">
        <authorList>
            <person name="Sun Q."/>
            <person name="Inoue M."/>
        </authorList>
    </citation>
    <scope>NUCLEOTIDE SEQUENCE</scope>
    <source>
        <strain evidence="11">JCM 14265</strain>
    </source>
</reference>
<evidence type="ECO:0000256" key="8">
    <source>
        <dbReference type="ARBA" id="ARBA00023136"/>
    </source>
</evidence>
<feature type="transmembrane region" description="Helical" evidence="10">
    <location>
        <begin position="329"/>
        <end position="352"/>
    </location>
</feature>
<evidence type="ECO:0000313" key="11">
    <source>
        <dbReference type="EMBL" id="GAA0530024.1"/>
    </source>
</evidence>
<evidence type="ECO:0000256" key="10">
    <source>
        <dbReference type="SAM" id="Phobius"/>
    </source>
</evidence>
<protein>
    <recommendedName>
        <fullName evidence="9">Multidrug-efflux transporter</fullName>
    </recommendedName>
</protein>
<dbReference type="RefSeq" id="WP_343775418.1">
    <property type="nucleotide sequence ID" value="NZ_BAAADQ010000001.1"/>
</dbReference>
<proteinExistence type="predicted"/>
<dbReference type="Pfam" id="PF01554">
    <property type="entry name" value="MatE"/>
    <property type="match status" value="2"/>
</dbReference>
<feature type="transmembrane region" description="Helical" evidence="10">
    <location>
        <begin position="17"/>
        <end position="38"/>
    </location>
</feature>
<dbReference type="AlphaFoldDB" id="A0AAV3SNK1"/>